<sequence>MRLDQQRYFHCKHCSHKLRFGRRECGACYQHTPVYNRFIFWLVLVLLLTVSPLASLVVAAV</sequence>
<gene>
    <name evidence="2" type="ORF">SAMN04488105_1128</name>
</gene>
<keyword evidence="3" id="KW-1185">Reference proteome</keyword>
<evidence type="ECO:0000313" key="3">
    <source>
        <dbReference type="Proteomes" id="UP000198994"/>
    </source>
</evidence>
<dbReference type="AlphaFoldDB" id="A0A1G7I3B2"/>
<proteinExistence type="predicted"/>
<keyword evidence="1" id="KW-0472">Membrane</keyword>
<dbReference type="EMBL" id="FNAV01000012">
    <property type="protein sequence ID" value="SDF07073.1"/>
    <property type="molecule type" value="Genomic_DNA"/>
</dbReference>
<name>A0A1G7I3B2_9RHOB</name>
<dbReference type="Proteomes" id="UP000198994">
    <property type="component" value="Unassembled WGS sequence"/>
</dbReference>
<protein>
    <submittedName>
        <fullName evidence="2">Uncharacterized protein</fullName>
    </submittedName>
</protein>
<organism evidence="2 3">
    <name type="scientific">Salipiger thiooxidans</name>
    <dbReference type="NCBI Taxonomy" id="282683"/>
    <lineage>
        <taxon>Bacteria</taxon>
        <taxon>Pseudomonadati</taxon>
        <taxon>Pseudomonadota</taxon>
        <taxon>Alphaproteobacteria</taxon>
        <taxon>Rhodobacterales</taxon>
        <taxon>Roseobacteraceae</taxon>
        <taxon>Salipiger</taxon>
    </lineage>
</organism>
<evidence type="ECO:0000313" key="2">
    <source>
        <dbReference type="EMBL" id="SDF07073.1"/>
    </source>
</evidence>
<keyword evidence="1" id="KW-1133">Transmembrane helix</keyword>
<evidence type="ECO:0000256" key="1">
    <source>
        <dbReference type="SAM" id="Phobius"/>
    </source>
</evidence>
<reference evidence="3" key="1">
    <citation type="submission" date="2016-10" db="EMBL/GenBank/DDBJ databases">
        <authorList>
            <person name="Varghese N."/>
            <person name="Submissions S."/>
        </authorList>
    </citation>
    <scope>NUCLEOTIDE SEQUENCE [LARGE SCALE GENOMIC DNA]</scope>
    <source>
        <strain evidence="3">DSM 10146</strain>
    </source>
</reference>
<feature type="transmembrane region" description="Helical" evidence="1">
    <location>
        <begin position="38"/>
        <end position="60"/>
    </location>
</feature>
<keyword evidence="1" id="KW-0812">Transmembrane</keyword>
<accession>A0A1G7I3B2</accession>